<evidence type="ECO:0000256" key="1">
    <source>
        <dbReference type="SAM" id="MobiDB-lite"/>
    </source>
</evidence>
<sequence>MLDIDTISQPNHGSPMASNGLYGGAAPAGGAPLPHVDDLTAAPTDINPNQSLKRLLEQCESSLRSAEMSREFRRPATALKDYIRAYVIAVHTVRGHRDYPTMQTSGRGELSKKHSSLLKEIEALYHSYNEVKALIRKDNERTGVKRKITNPSSSPPAAAAESNGVPEGQHRDGAQPNGSSQPPVNGSPVKAKPAPRPKPQSLHGNAIQNHARSLSTTKTLTGADSLAARFAGLGGPTPSQGQDPRIKTHSFSNSARPAGPREMPGTAKAKIGVDSSVPTLPKVPDAIYSPVRGNMSEESARMPTSTPRGTFTRTGSSTSVAATPSASSQAPSKDYFTPTYTTAVSADPGSFSRPSMDLSSTVSSPKRSLDLSSRDVIEPIELYHAMKEKGSFLLIDVRNREDFDDGHINSTSTICIEPSVLARENLSANDIAESLVISPNQEQQLFERRNEYDLVVIYDQDSREIPKYPQGQDEMALVSLHRALIHLNYGCDLKHPPRLLKGGLDAWVDLMGEKSLQTTSASAHLRNGAVGRRRSKYRLAQMKADEVRAWQETMRNDDMETASSPTLYRTQEDFMRRFPAVPIEPEDMRSPAPPARPEKRPLGNWERPKQHAVGDLPAPLARPAPAVSRPSHSGLSMGADNQGTYDDKSGAAVQAPGRAPRPPEQPNSYAHGHYTGLNNPANWCYANSILQSLLVCDLGKELSHQDWKNNYKVPKRPNERIEQPQLMMSILSNLYHWMTTGKFEVMKASTLMGYTRDLCIKTSSQEVFGDDSQHDAQEFMSFLLTHLDDETNIYRDRKGHAAQPDTRGQSLRDAAMAFWDDHSRYHRSIVDRYWRLIELGITECTACRNMSYNFRAVDMITPSIGDADMTLENALTKHMEDNDLSDYQCDSCKKRQPAKTRLCYPRMPSLLCVGFNRFGFTPDRGSTKSTATITWDLNDLDMTPYFLRPDACHTSRSIDDKGFEGRFRYECFAVVEHAGRTAHSGHYTAYVRDKRTHDPSAWLYCDDSRVQRVRMDNPDVRRRLFKDRDRVPYLAFFRKKDGS</sequence>
<dbReference type="Gene3D" id="3.90.70.10">
    <property type="entry name" value="Cysteine proteinases"/>
    <property type="match status" value="1"/>
</dbReference>
<feature type="compositionally biased region" description="Low complexity" evidence="1">
    <location>
        <begin position="151"/>
        <end position="160"/>
    </location>
</feature>
<dbReference type="InterPro" id="IPR001394">
    <property type="entry name" value="Peptidase_C19_UCH"/>
</dbReference>
<feature type="region of interest" description="Disordered" evidence="1">
    <location>
        <begin position="581"/>
        <end position="673"/>
    </location>
</feature>
<organism evidence="4 5">
    <name type="scientific">Hapsidospora chrysogenum (strain ATCC 11550 / CBS 779.69 / DSM 880 / IAM 14645 / JCM 23072 / IMI 49137)</name>
    <name type="common">Acremonium chrysogenum</name>
    <dbReference type="NCBI Taxonomy" id="857340"/>
    <lineage>
        <taxon>Eukaryota</taxon>
        <taxon>Fungi</taxon>
        <taxon>Dikarya</taxon>
        <taxon>Ascomycota</taxon>
        <taxon>Pezizomycotina</taxon>
        <taxon>Sordariomycetes</taxon>
        <taxon>Hypocreomycetidae</taxon>
        <taxon>Hypocreales</taxon>
        <taxon>Bionectriaceae</taxon>
        <taxon>Hapsidospora</taxon>
    </lineage>
</organism>
<evidence type="ECO:0000313" key="4">
    <source>
        <dbReference type="EMBL" id="KFH41243.1"/>
    </source>
</evidence>
<dbReference type="InterPro" id="IPR028889">
    <property type="entry name" value="USP"/>
</dbReference>
<keyword evidence="5" id="KW-1185">Reference proteome</keyword>
<dbReference type="AlphaFoldDB" id="A0A086SVW1"/>
<feature type="region of interest" description="Disordered" evidence="1">
    <location>
        <begin position="346"/>
        <end position="367"/>
    </location>
</feature>
<dbReference type="Pfam" id="PF00581">
    <property type="entry name" value="Rhodanese"/>
    <property type="match status" value="1"/>
</dbReference>
<dbReference type="GO" id="GO:0005829">
    <property type="term" value="C:cytosol"/>
    <property type="evidence" value="ECO:0007669"/>
    <property type="project" value="TreeGrafter"/>
</dbReference>
<dbReference type="STRING" id="857340.A0A086SVW1"/>
<dbReference type="InterPro" id="IPR050164">
    <property type="entry name" value="Peptidase_C19"/>
</dbReference>
<protein>
    <submittedName>
        <fullName evidence="4">Ubiquitin carboxyl-terminal hydrolase-like protein</fullName>
    </submittedName>
</protein>
<dbReference type="Pfam" id="PF00443">
    <property type="entry name" value="UCH"/>
    <property type="match status" value="1"/>
</dbReference>
<feature type="domain" description="USP" evidence="3">
    <location>
        <begin position="675"/>
        <end position="1040"/>
    </location>
</feature>
<evidence type="ECO:0000313" key="5">
    <source>
        <dbReference type="Proteomes" id="UP000029964"/>
    </source>
</evidence>
<dbReference type="Proteomes" id="UP000029964">
    <property type="component" value="Unassembled WGS sequence"/>
</dbReference>
<evidence type="ECO:0000259" key="2">
    <source>
        <dbReference type="PROSITE" id="PS50206"/>
    </source>
</evidence>
<accession>A0A086SVW1</accession>
<dbReference type="InterPro" id="IPR038765">
    <property type="entry name" value="Papain-like_cys_pep_sf"/>
</dbReference>
<dbReference type="PROSITE" id="PS50235">
    <property type="entry name" value="USP_3"/>
    <property type="match status" value="1"/>
</dbReference>
<dbReference type="PROSITE" id="PS50206">
    <property type="entry name" value="RHODANESE_3"/>
    <property type="match status" value="1"/>
</dbReference>
<feature type="region of interest" description="Disordered" evidence="1">
    <location>
        <begin position="229"/>
        <end position="266"/>
    </location>
</feature>
<comment type="caution">
    <text evidence="4">The sequence shown here is derived from an EMBL/GenBank/DDBJ whole genome shotgun (WGS) entry which is preliminary data.</text>
</comment>
<dbReference type="HOGENOM" id="CLU_005922_0_0_1"/>
<dbReference type="Gene3D" id="3.40.250.10">
    <property type="entry name" value="Rhodanese-like domain"/>
    <property type="match status" value="1"/>
</dbReference>
<feature type="region of interest" description="Disordered" evidence="1">
    <location>
        <begin position="295"/>
        <end position="334"/>
    </location>
</feature>
<dbReference type="InterPro" id="IPR018200">
    <property type="entry name" value="USP_CS"/>
</dbReference>
<dbReference type="GO" id="GO:0004843">
    <property type="term" value="F:cysteine-type deubiquitinase activity"/>
    <property type="evidence" value="ECO:0007669"/>
    <property type="project" value="InterPro"/>
</dbReference>
<dbReference type="Gene3D" id="1.20.58.80">
    <property type="entry name" value="Phosphotransferase system, lactose/cellobiose-type IIA subunit"/>
    <property type="match status" value="1"/>
</dbReference>
<feature type="compositionally biased region" description="Basic and acidic residues" evidence="1">
    <location>
        <begin position="596"/>
        <end position="609"/>
    </location>
</feature>
<gene>
    <name evidence="4" type="ORF">ACRE_080570</name>
</gene>
<proteinExistence type="predicted"/>
<keyword evidence="4" id="KW-0378">Hydrolase</keyword>
<feature type="compositionally biased region" description="Low complexity" evidence="1">
    <location>
        <begin position="616"/>
        <end position="631"/>
    </location>
</feature>
<feature type="region of interest" description="Disordered" evidence="1">
    <location>
        <begin position="1"/>
        <end position="23"/>
    </location>
</feature>
<feature type="compositionally biased region" description="Polar residues" evidence="1">
    <location>
        <begin position="1"/>
        <end position="12"/>
    </location>
</feature>
<dbReference type="SMART" id="SM00450">
    <property type="entry name" value="RHOD"/>
    <property type="match status" value="1"/>
</dbReference>
<feature type="compositionally biased region" description="Polar residues" evidence="1">
    <location>
        <begin position="357"/>
        <end position="366"/>
    </location>
</feature>
<dbReference type="InterPro" id="IPR036873">
    <property type="entry name" value="Rhodanese-like_dom_sf"/>
</dbReference>
<feature type="domain" description="Rhodanese" evidence="2">
    <location>
        <begin position="388"/>
        <end position="516"/>
    </location>
</feature>
<dbReference type="InterPro" id="IPR001763">
    <property type="entry name" value="Rhodanese-like_dom"/>
</dbReference>
<dbReference type="EMBL" id="JPKY01000139">
    <property type="protein sequence ID" value="KFH41243.1"/>
    <property type="molecule type" value="Genomic_DNA"/>
</dbReference>
<evidence type="ECO:0000259" key="3">
    <source>
        <dbReference type="PROSITE" id="PS50235"/>
    </source>
</evidence>
<dbReference type="SUPFAM" id="SSF52821">
    <property type="entry name" value="Rhodanese/Cell cycle control phosphatase"/>
    <property type="match status" value="1"/>
</dbReference>
<name>A0A086SVW1_HAPC1</name>
<feature type="compositionally biased region" description="Low complexity" evidence="1">
    <location>
        <begin position="303"/>
        <end position="332"/>
    </location>
</feature>
<reference evidence="5" key="1">
    <citation type="journal article" date="2014" name="Genome Announc.">
        <title>Genome sequence and annotation of Acremonium chrysogenum, producer of the beta-lactam antibiotic cephalosporin C.</title>
        <authorList>
            <person name="Terfehr D."/>
            <person name="Dahlmann T.A."/>
            <person name="Specht T."/>
            <person name="Zadra I."/>
            <person name="Kuernsteiner H."/>
            <person name="Kueck U."/>
        </authorList>
    </citation>
    <scope>NUCLEOTIDE SEQUENCE [LARGE SCALE GENOMIC DNA]</scope>
    <source>
        <strain evidence="5">ATCC 11550 / CBS 779.69 / DSM 880 / IAM 14645 / JCM 23072 / IMI 49137</strain>
    </source>
</reference>
<dbReference type="GO" id="GO:0005634">
    <property type="term" value="C:nucleus"/>
    <property type="evidence" value="ECO:0007669"/>
    <property type="project" value="TreeGrafter"/>
</dbReference>
<feature type="region of interest" description="Disordered" evidence="1">
    <location>
        <begin position="142"/>
        <end position="204"/>
    </location>
</feature>
<dbReference type="PROSITE" id="PS00972">
    <property type="entry name" value="USP_1"/>
    <property type="match status" value="1"/>
</dbReference>
<dbReference type="GO" id="GO:0016579">
    <property type="term" value="P:protein deubiquitination"/>
    <property type="evidence" value="ECO:0007669"/>
    <property type="project" value="InterPro"/>
</dbReference>
<dbReference type="OrthoDB" id="292964at2759"/>
<dbReference type="PANTHER" id="PTHR24006">
    <property type="entry name" value="UBIQUITIN CARBOXYL-TERMINAL HYDROLASE"/>
    <property type="match status" value="1"/>
</dbReference>
<dbReference type="SUPFAM" id="SSF54001">
    <property type="entry name" value="Cysteine proteinases"/>
    <property type="match status" value="1"/>
</dbReference>